<keyword evidence="1" id="KW-0812">Transmembrane</keyword>
<name>A0A518N4K9_9GAMM</name>
<accession>A0A518N4K9</accession>
<keyword evidence="1" id="KW-1133">Transmembrane helix</keyword>
<evidence type="ECO:0000256" key="1">
    <source>
        <dbReference type="SAM" id="Phobius"/>
    </source>
</evidence>
<proteinExistence type="predicted"/>
<dbReference type="EMBL" id="CP042218">
    <property type="protein sequence ID" value="QDW66853.1"/>
    <property type="molecule type" value="Genomic_DNA"/>
</dbReference>
<dbReference type="AlphaFoldDB" id="A0A518N4K9"/>
<feature type="transmembrane region" description="Helical" evidence="1">
    <location>
        <begin position="76"/>
        <end position="95"/>
    </location>
</feature>
<keyword evidence="2" id="KW-0732">Signal</keyword>
<dbReference type="OrthoDB" id="6023795at2"/>
<feature type="signal peptide" evidence="2">
    <location>
        <begin position="1"/>
        <end position="17"/>
    </location>
</feature>
<evidence type="ECO:0000313" key="4">
    <source>
        <dbReference type="Proteomes" id="UP000316584"/>
    </source>
</evidence>
<organism evidence="3 4">
    <name type="scientific">Luteimonas granuli</name>
    <dbReference type="NCBI Taxonomy" id="1176533"/>
    <lineage>
        <taxon>Bacteria</taxon>
        <taxon>Pseudomonadati</taxon>
        <taxon>Pseudomonadota</taxon>
        <taxon>Gammaproteobacteria</taxon>
        <taxon>Lysobacterales</taxon>
        <taxon>Lysobacteraceae</taxon>
        <taxon>Luteimonas</taxon>
    </lineage>
</organism>
<feature type="chain" id="PRO_5021900698" evidence="2">
    <location>
        <begin position="18"/>
        <end position="230"/>
    </location>
</feature>
<feature type="transmembrane region" description="Helical" evidence="1">
    <location>
        <begin position="178"/>
        <end position="198"/>
    </location>
</feature>
<evidence type="ECO:0000256" key="2">
    <source>
        <dbReference type="SAM" id="SignalP"/>
    </source>
</evidence>
<reference evidence="3 4" key="1">
    <citation type="submission" date="2019-07" db="EMBL/GenBank/DDBJ databases">
        <title>Full genome sequence of Luteimonas sp. Gr-4.</title>
        <authorList>
            <person name="Im W.-T."/>
        </authorList>
    </citation>
    <scope>NUCLEOTIDE SEQUENCE [LARGE SCALE GENOMIC DNA]</scope>
    <source>
        <strain evidence="3 4">Gr-4</strain>
    </source>
</reference>
<dbReference type="Proteomes" id="UP000316584">
    <property type="component" value="Chromosome"/>
</dbReference>
<dbReference type="RefSeq" id="WP_144891984.1">
    <property type="nucleotide sequence ID" value="NZ_CP042218.1"/>
</dbReference>
<dbReference type="KEGG" id="lug:FPZ22_08055"/>
<keyword evidence="4" id="KW-1185">Reference proteome</keyword>
<keyword evidence="1" id="KW-0472">Membrane</keyword>
<evidence type="ECO:0000313" key="3">
    <source>
        <dbReference type="EMBL" id="QDW66853.1"/>
    </source>
</evidence>
<feature type="transmembrane region" description="Helical" evidence="1">
    <location>
        <begin position="30"/>
        <end position="48"/>
    </location>
</feature>
<protein>
    <submittedName>
        <fullName evidence="3">Ketosynthase</fullName>
    </submittedName>
</protein>
<gene>
    <name evidence="3" type="ORF">FPZ22_08055</name>
</gene>
<sequence>MPALGLAFTVAMAVAYAALAHVASATQDDRYAYAALLSLVAMMLAAGLLARRAWAWVALPLALAACHLLYRSGQAGLPLLLAPVAFVAAVAWLFARSLWSPHGALITRIVAALDGTTPATLAPDLLAYSRGLTAAWAVALAVLGLANLALAMVAEPGGLLDSLGLRGPVTITREQWSLFANILTYGIVGGFFAIEFAYRKRRFPGRHGSFAGFVRQMVGLGPAFWRDFLR</sequence>
<feature type="transmembrane region" description="Helical" evidence="1">
    <location>
        <begin position="134"/>
        <end position="154"/>
    </location>
</feature>